<keyword evidence="1" id="KW-0472">Membrane</keyword>
<name>A0A8H9QWL3_CLOPF</name>
<dbReference type="Proteomes" id="UP000859547">
    <property type="component" value="Unassembled WGS sequence"/>
</dbReference>
<keyword evidence="1" id="KW-0812">Transmembrane</keyword>
<accession>A0A8H9QWL3</accession>
<organism evidence="2">
    <name type="scientific">Clostridium perfringens</name>
    <dbReference type="NCBI Taxonomy" id="1502"/>
    <lineage>
        <taxon>Bacteria</taxon>
        <taxon>Bacillati</taxon>
        <taxon>Bacillota</taxon>
        <taxon>Clostridia</taxon>
        <taxon>Eubacteriales</taxon>
        <taxon>Clostridiaceae</taxon>
        <taxon>Clostridium</taxon>
    </lineage>
</organism>
<gene>
    <name evidence="2" type="ORF">I9080_001298</name>
</gene>
<dbReference type="EMBL" id="DACTCB010000004">
    <property type="protein sequence ID" value="HAT4307513.1"/>
    <property type="molecule type" value="Genomic_DNA"/>
</dbReference>
<sequence>MLEKYIIINIMNINNNINIISVNIGLSFALIIALNETIKSSTIVRSNKYIIELFLDFIVL</sequence>
<evidence type="ECO:0000313" key="2">
    <source>
        <dbReference type="EMBL" id="HAT4307513.1"/>
    </source>
</evidence>
<reference evidence="2" key="2">
    <citation type="submission" date="2020-07" db="EMBL/GenBank/DDBJ databases">
        <authorList>
            <consortium name="NCBI Pathogen Detection Project"/>
        </authorList>
    </citation>
    <scope>NUCLEOTIDE SEQUENCE</scope>
    <source>
        <strain evidence="2">C8</strain>
    </source>
</reference>
<comment type="caution">
    <text evidence="2">The sequence shown here is derived from an EMBL/GenBank/DDBJ whole genome shotgun (WGS) entry which is preliminary data.</text>
</comment>
<evidence type="ECO:0000256" key="1">
    <source>
        <dbReference type="SAM" id="Phobius"/>
    </source>
</evidence>
<keyword evidence="1" id="KW-1133">Transmembrane helix</keyword>
<proteinExistence type="predicted"/>
<feature type="transmembrane region" description="Helical" evidence="1">
    <location>
        <begin position="20"/>
        <end position="38"/>
    </location>
</feature>
<dbReference type="AlphaFoldDB" id="A0A8H9QWL3"/>
<protein>
    <submittedName>
        <fullName evidence="2">Uncharacterized protein</fullName>
    </submittedName>
</protein>
<reference evidence="2" key="1">
    <citation type="journal article" date="2018" name="Genome Biol.">
        <title>SKESA: strategic k-mer extension for scrupulous assemblies.</title>
        <authorList>
            <person name="Souvorov A."/>
            <person name="Agarwala R."/>
            <person name="Lipman D.J."/>
        </authorList>
    </citation>
    <scope>NUCLEOTIDE SEQUENCE</scope>
    <source>
        <strain evidence="2">C8</strain>
    </source>
</reference>